<keyword evidence="2" id="KW-1185">Reference proteome</keyword>
<dbReference type="Proteomes" id="UP001234989">
    <property type="component" value="Chromosome 3"/>
</dbReference>
<protein>
    <submittedName>
        <fullName evidence="1">Uncharacterized protein</fullName>
    </submittedName>
</protein>
<evidence type="ECO:0000313" key="1">
    <source>
        <dbReference type="EMBL" id="WMV18557.1"/>
    </source>
</evidence>
<accession>A0AAF0Q900</accession>
<sequence>MGCTYRMSWLRFPGCFMFPPSRSAMDIRFPSFL</sequence>
<proteinExistence type="predicted"/>
<organism evidence="1 2">
    <name type="scientific">Solanum verrucosum</name>
    <dbReference type="NCBI Taxonomy" id="315347"/>
    <lineage>
        <taxon>Eukaryota</taxon>
        <taxon>Viridiplantae</taxon>
        <taxon>Streptophyta</taxon>
        <taxon>Embryophyta</taxon>
        <taxon>Tracheophyta</taxon>
        <taxon>Spermatophyta</taxon>
        <taxon>Magnoliopsida</taxon>
        <taxon>eudicotyledons</taxon>
        <taxon>Gunneridae</taxon>
        <taxon>Pentapetalae</taxon>
        <taxon>asterids</taxon>
        <taxon>lamiids</taxon>
        <taxon>Solanales</taxon>
        <taxon>Solanaceae</taxon>
        <taxon>Solanoideae</taxon>
        <taxon>Solaneae</taxon>
        <taxon>Solanum</taxon>
    </lineage>
</organism>
<reference evidence="1" key="1">
    <citation type="submission" date="2023-08" db="EMBL/GenBank/DDBJ databases">
        <title>A de novo genome assembly of Solanum verrucosum Schlechtendal, a Mexican diploid species geographically isolated from the other diploid A-genome species in potato relatives.</title>
        <authorList>
            <person name="Hosaka K."/>
        </authorList>
    </citation>
    <scope>NUCLEOTIDE SEQUENCE</scope>
    <source>
        <tissue evidence="1">Young leaves</tissue>
    </source>
</reference>
<evidence type="ECO:0000313" key="2">
    <source>
        <dbReference type="Proteomes" id="UP001234989"/>
    </source>
</evidence>
<gene>
    <name evidence="1" type="ORF">MTR67_011942</name>
</gene>
<dbReference type="EMBL" id="CP133614">
    <property type="protein sequence ID" value="WMV18557.1"/>
    <property type="molecule type" value="Genomic_DNA"/>
</dbReference>
<dbReference type="AlphaFoldDB" id="A0AAF0Q900"/>
<name>A0AAF0Q900_SOLVR</name>